<keyword evidence="3 6" id="KW-0808">Transferase</keyword>
<keyword evidence="11" id="KW-1185">Reference proteome</keyword>
<dbReference type="Pfam" id="PF00364">
    <property type="entry name" value="Biotin_lipoyl"/>
    <property type="match status" value="1"/>
</dbReference>
<dbReference type="EMBL" id="CP000481">
    <property type="protein sequence ID" value="ABK51807.1"/>
    <property type="molecule type" value="Genomic_DNA"/>
</dbReference>
<dbReference type="InterPro" id="IPR036625">
    <property type="entry name" value="E3-bd_dom_sf"/>
</dbReference>
<gene>
    <name evidence="10" type="ordered locus">Acel_0031</name>
</gene>
<dbReference type="InterPro" id="IPR050743">
    <property type="entry name" value="2-oxoacid_DH_E2_comp"/>
</dbReference>
<dbReference type="Pfam" id="PF02817">
    <property type="entry name" value="E3_binding"/>
    <property type="match status" value="1"/>
</dbReference>
<dbReference type="GO" id="GO:0016407">
    <property type="term" value="F:acetyltransferase activity"/>
    <property type="evidence" value="ECO:0007669"/>
    <property type="project" value="TreeGrafter"/>
</dbReference>
<dbReference type="EC" id="2.3.1.-" evidence="6"/>
<accession>A0LQU7</accession>
<evidence type="ECO:0000313" key="11">
    <source>
        <dbReference type="Proteomes" id="UP000008221"/>
    </source>
</evidence>
<dbReference type="SUPFAM" id="SSF47005">
    <property type="entry name" value="Peripheral subunit-binding domain of 2-oxo acid dehydrogenase complex"/>
    <property type="match status" value="1"/>
</dbReference>
<evidence type="ECO:0000259" key="9">
    <source>
        <dbReference type="PROSITE" id="PS51826"/>
    </source>
</evidence>
<proteinExistence type="inferred from homology"/>
<sequence length="546" mass="57689">MIDIRYFRLPDVGEGLTEAEITRWHVRPGDRVGQNQVIAEIETAKALVELPSPFAGIVAEILVAEGTTVPVGTPIIGIDVAAAQSGAHPGVRETPNANDEADSAAMPRESAVIAATGSGTVPATGSGTAAATEKSTAMAPEKSSDMPDASGGTERTAVLVGYGPRTEGTPHRRRRRVGKPERPAEPVQAVAAAFHSQQPEHIAVPAIDTVEETADEPPPRAVTTSPVSTARDRSVLTEPILAKPPVRKLARDLHVDLRGVQGSGPGGVITREDVEAAARTTATAARTTAGATLGESLAAAATAPDATRPPIMRGEERIPVRGVRRETAAAMVRSAFTIPHVTEFVTIDVTPSMETLDRLRNRPEFAGIKLSPLTLTAKAVLLALRRYPLVNSYWDDASDEIVVRHYVNLGIATATPRGLVVPNIKDADRLSLIDLARAINELAATAREGRTPLAQLRNGTFTITNVGVFGVDTGTPIINPGEAAILALGTVRRAPWLYHDAVQPRWVTTLGLSFDHRIIDGDLGSRFLRDVAAFLEDPGAALLAAV</sequence>
<feature type="domain" description="Lipoyl-binding" evidence="8">
    <location>
        <begin position="4"/>
        <end position="79"/>
    </location>
</feature>
<dbReference type="PROSITE" id="PS50968">
    <property type="entry name" value="BIOTINYL_LIPOYL"/>
    <property type="match status" value="1"/>
</dbReference>
<dbReference type="PANTHER" id="PTHR43178">
    <property type="entry name" value="DIHYDROLIPOAMIDE ACETYLTRANSFERASE COMPONENT OF PYRUVATE DEHYDROGENASE COMPLEX"/>
    <property type="match status" value="1"/>
</dbReference>
<dbReference type="eggNOG" id="COG0508">
    <property type="taxonomic scope" value="Bacteria"/>
</dbReference>
<dbReference type="InterPro" id="IPR023213">
    <property type="entry name" value="CAT-like_dom_sf"/>
</dbReference>
<reference evidence="10 11" key="1">
    <citation type="journal article" date="2009" name="Genome Res.">
        <title>Complete genome of the cellulolytic thermophile Acidothermus cellulolyticus 11B provides insights into its ecophysiological and evolutionary adaptations.</title>
        <authorList>
            <person name="Barabote R.D."/>
            <person name="Xie G."/>
            <person name="Leu D.H."/>
            <person name="Normand P."/>
            <person name="Necsulea A."/>
            <person name="Daubin V."/>
            <person name="Medigue C."/>
            <person name="Adney W.S."/>
            <person name="Xu X.C."/>
            <person name="Lapidus A."/>
            <person name="Parales R.E."/>
            <person name="Detter C."/>
            <person name="Pujic P."/>
            <person name="Bruce D."/>
            <person name="Lavire C."/>
            <person name="Challacombe J.F."/>
            <person name="Brettin T.S."/>
            <person name="Berry A.M."/>
        </authorList>
    </citation>
    <scope>NUCLEOTIDE SEQUENCE [LARGE SCALE GENOMIC DNA]</scope>
    <source>
        <strain evidence="11">ATCC 43068 / DSM 8971 / 11B</strain>
    </source>
</reference>
<evidence type="ECO:0000259" key="8">
    <source>
        <dbReference type="PROSITE" id="PS50968"/>
    </source>
</evidence>
<dbReference type="Proteomes" id="UP000008221">
    <property type="component" value="Chromosome"/>
</dbReference>
<dbReference type="Gene3D" id="3.30.559.10">
    <property type="entry name" value="Chloramphenicol acetyltransferase-like domain"/>
    <property type="match status" value="1"/>
</dbReference>
<feature type="region of interest" description="Disordered" evidence="7">
    <location>
        <begin position="87"/>
        <end position="106"/>
    </location>
</feature>
<comment type="similarity">
    <text evidence="2 6">Belongs to the 2-oxoacid dehydrogenase family.</text>
</comment>
<dbReference type="FunCoup" id="A0LQU7">
    <property type="interactions" value="21"/>
</dbReference>
<dbReference type="HOGENOM" id="CLU_016733_10_0_11"/>
<feature type="region of interest" description="Disordered" evidence="7">
    <location>
        <begin position="117"/>
        <end position="183"/>
    </location>
</feature>
<dbReference type="InterPro" id="IPR000089">
    <property type="entry name" value="Biotin_lipoyl"/>
</dbReference>
<comment type="cofactor">
    <cofactor evidence="1 6">
        <name>(R)-lipoate</name>
        <dbReference type="ChEBI" id="CHEBI:83088"/>
    </cofactor>
</comment>
<dbReference type="STRING" id="351607.Acel_0031"/>
<name>A0LQU7_ACIC1</name>
<dbReference type="AlphaFoldDB" id="A0LQU7"/>
<dbReference type="InterPro" id="IPR001078">
    <property type="entry name" value="2-oxoacid_DH_actylTfrase"/>
</dbReference>
<dbReference type="GO" id="GO:0005737">
    <property type="term" value="C:cytoplasm"/>
    <property type="evidence" value="ECO:0007669"/>
    <property type="project" value="TreeGrafter"/>
</dbReference>
<dbReference type="CDD" id="cd06849">
    <property type="entry name" value="lipoyl_domain"/>
    <property type="match status" value="1"/>
</dbReference>
<evidence type="ECO:0000256" key="2">
    <source>
        <dbReference type="ARBA" id="ARBA00007317"/>
    </source>
</evidence>
<evidence type="ECO:0000256" key="3">
    <source>
        <dbReference type="ARBA" id="ARBA00022679"/>
    </source>
</evidence>
<evidence type="ECO:0000256" key="5">
    <source>
        <dbReference type="ARBA" id="ARBA00023315"/>
    </source>
</evidence>
<dbReference type="KEGG" id="ace:Acel_0031"/>
<dbReference type="SUPFAM" id="SSF51230">
    <property type="entry name" value="Single hybrid motif"/>
    <property type="match status" value="1"/>
</dbReference>
<feature type="domain" description="Peripheral subunit-binding (PSBD)" evidence="9">
    <location>
        <begin position="241"/>
        <end position="278"/>
    </location>
</feature>
<keyword evidence="4 6" id="KW-0450">Lipoyl</keyword>
<dbReference type="RefSeq" id="WP_011718871.1">
    <property type="nucleotide sequence ID" value="NC_008578.1"/>
</dbReference>
<dbReference type="PROSITE" id="PS51826">
    <property type="entry name" value="PSBD"/>
    <property type="match status" value="1"/>
</dbReference>
<dbReference type="Gene3D" id="4.10.320.10">
    <property type="entry name" value="E3-binding domain"/>
    <property type="match status" value="1"/>
</dbReference>
<keyword evidence="5 6" id="KW-0012">Acyltransferase</keyword>
<dbReference type="FunFam" id="3.30.559.10:FF:000007">
    <property type="entry name" value="Dihydrolipoamide acetyltransferase component of pyruvate dehydrogenase complex"/>
    <property type="match status" value="1"/>
</dbReference>
<dbReference type="GO" id="GO:0031405">
    <property type="term" value="F:lipoic acid binding"/>
    <property type="evidence" value="ECO:0007669"/>
    <property type="project" value="TreeGrafter"/>
</dbReference>
<dbReference type="Pfam" id="PF00198">
    <property type="entry name" value="2-oxoacid_dh"/>
    <property type="match status" value="1"/>
</dbReference>
<dbReference type="InterPro" id="IPR004167">
    <property type="entry name" value="PSBD"/>
</dbReference>
<dbReference type="Gene3D" id="2.40.50.100">
    <property type="match status" value="1"/>
</dbReference>
<evidence type="ECO:0000256" key="1">
    <source>
        <dbReference type="ARBA" id="ARBA00001938"/>
    </source>
</evidence>
<evidence type="ECO:0000313" key="10">
    <source>
        <dbReference type="EMBL" id="ABK51807.1"/>
    </source>
</evidence>
<dbReference type="InterPro" id="IPR011053">
    <property type="entry name" value="Single_hybrid_motif"/>
</dbReference>
<organism evidence="10 11">
    <name type="scientific">Acidothermus cellulolyticus (strain ATCC 43068 / DSM 8971 / 11B)</name>
    <dbReference type="NCBI Taxonomy" id="351607"/>
    <lineage>
        <taxon>Bacteria</taxon>
        <taxon>Bacillati</taxon>
        <taxon>Actinomycetota</taxon>
        <taxon>Actinomycetes</taxon>
        <taxon>Acidothermales</taxon>
        <taxon>Acidothermaceae</taxon>
        <taxon>Acidothermus</taxon>
    </lineage>
</organism>
<protein>
    <recommendedName>
        <fullName evidence="6">Dihydrolipoamide acetyltransferase component of pyruvate dehydrogenase complex</fullName>
        <ecNumber evidence="6">2.3.1.-</ecNumber>
    </recommendedName>
</protein>
<dbReference type="InParanoid" id="A0LQU7"/>
<dbReference type="SUPFAM" id="SSF52777">
    <property type="entry name" value="CoA-dependent acyltransferases"/>
    <property type="match status" value="1"/>
</dbReference>
<evidence type="ECO:0000256" key="7">
    <source>
        <dbReference type="SAM" id="MobiDB-lite"/>
    </source>
</evidence>
<feature type="compositionally biased region" description="Polar residues" evidence="7">
    <location>
        <begin position="117"/>
        <end position="135"/>
    </location>
</feature>
<evidence type="ECO:0000256" key="4">
    <source>
        <dbReference type="ARBA" id="ARBA00022823"/>
    </source>
</evidence>
<dbReference type="PANTHER" id="PTHR43178:SF5">
    <property type="entry name" value="LIPOAMIDE ACYLTRANSFERASE COMPONENT OF BRANCHED-CHAIN ALPHA-KETO ACID DEHYDROGENASE COMPLEX, MITOCHONDRIAL"/>
    <property type="match status" value="1"/>
</dbReference>
<evidence type="ECO:0000256" key="6">
    <source>
        <dbReference type="RuleBase" id="RU003423"/>
    </source>
</evidence>